<feature type="coiled-coil region" evidence="6">
    <location>
        <begin position="194"/>
        <end position="236"/>
    </location>
</feature>
<dbReference type="PANTHER" id="PTHR10057">
    <property type="entry name" value="PERIPHERAL-TYPE BENZODIAZEPINE RECEPTOR"/>
    <property type="match status" value="1"/>
</dbReference>
<feature type="transmembrane region" description="Helical" evidence="7">
    <location>
        <begin position="47"/>
        <end position="65"/>
    </location>
</feature>
<dbReference type="InterPro" id="IPR038330">
    <property type="entry name" value="TspO/MBR-related_sf"/>
</dbReference>
<proteinExistence type="inferred from homology"/>
<evidence type="ECO:0000256" key="4">
    <source>
        <dbReference type="ARBA" id="ARBA00022989"/>
    </source>
</evidence>
<keyword evidence="6" id="KW-0175">Coiled coil</keyword>
<dbReference type="FunCoup" id="A0A2V0PS07">
    <property type="interactions" value="39"/>
</dbReference>
<keyword evidence="5 7" id="KW-0472">Membrane</keyword>
<dbReference type="STRING" id="307507.A0A2V0PS07"/>
<dbReference type="FunFam" id="1.20.1260.100:FF:000001">
    <property type="entry name" value="translocator protein 2"/>
    <property type="match status" value="1"/>
</dbReference>
<accession>A0A2V0PS07</accession>
<keyword evidence="9" id="KW-1185">Reference proteome</keyword>
<dbReference type="AlphaFoldDB" id="A0A2V0PS07"/>
<evidence type="ECO:0000313" key="8">
    <source>
        <dbReference type="EMBL" id="GBG00368.1"/>
    </source>
</evidence>
<dbReference type="Gene3D" id="1.20.1260.100">
    <property type="entry name" value="TspO/MBR protein"/>
    <property type="match status" value="1"/>
</dbReference>
<evidence type="ECO:0000256" key="1">
    <source>
        <dbReference type="ARBA" id="ARBA00004141"/>
    </source>
</evidence>
<dbReference type="GO" id="GO:0033013">
    <property type="term" value="P:tetrapyrrole metabolic process"/>
    <property type="evidence" value="ECO:0007669"/>
    <property type="project" value="UniProtKB-ARBA"/>
</dbReference>
<dbReference type="CDD" id="cd15904">
    <property type="entry name" value="TSPO_MBR"/>
    <property type="match status" value="1"/>
</dbReference>
<dbReference type="Proteomes" id="UP000247498">
    <property type="component" value="Unassembled WGS sequence"/>
</dbReference>
<comment type="caution">
    <text evidence="8">The sequence shown here is derived from an EMBL/GenBank/DDBJ whole genome shotgun (WGS) entry which is preliminary data.</text>
</comment>
<evidence type="ECO:0000313" key="9">
    <source>
        <dbReference type="Proteomes" id="UP000247498"/>
    </source>
</evidence>
<keyword evidence="4 7" id="KW-1133">Transmembrane helix</keyword>
<comment type="similarity">
    <text evidence="2">Belongs to the TspO/BZRP family.</text>
</comment>
<evidence type="ECO:0000256" key="6">
    <source>
        <dbReference type="SAM" id="Coils"/>
    </source>
</evidence>
<dbReference type="Pfam" id="PF03073">
    <property type="entry name" value="TspO_MBR"/>
    <property type="match status" value="1"/>
</dbReference>
<dbReference type="PANTHER" id="PTHR10057:SF0">
    <property type="entry name" value="TRANSLOCATOR PROTEIN"/>
    <property type="match status" value="1"/>
</dbReference>
<evidence type="ECO:0000256" key="5">
    <source>
        <dbReference type="ARBA" id="ARBA00023136"/>
    </source>
</evidence>
<reference evidence="8 9" key="1">
    <citation type="journal article" date="2018" name="Sci. Rep.">
        <title>Raphidocelis subcapitata (=Pseudokirchneriella subcapitata) provides an insight into genome evolution and environmental adaptations in the Sphaeropleales.</title>
        <authorList>
            <person name="Suzuki S."/>
            <person name="Yamaguchi H."/>
            <person name="Nakajima N."/>
            <person name="Kawachi M."/>
        </authorList>
    </citation>
    <scope>NUCLEOTIDE SEQUENCE [LARGE SCALE GENOMIC DNA]</scope>
    <source>
        <strain evidence="8 9">NIES-35</strain>
    </source>
</reference>
<evidence type="ECO:0000256" key="3">
    <source>
        <dbReference type="ARBA" id="ARBA00022692"/>
    </source>
</evidence>
<gene>
    <name evidence="8" type="ORF">Rsub_13258</name>
</gene>
<keyword evidence="3 7" id="KW-0812">Transmembrane</keyword>
<dbReference type="EMBL" id="BDRX01000216">
    <property type="protein sequence ID" value="GBG00368.1"/>
    <property type="molecule type" value="Genomic_DNA"/>
</dbReference>
<protein>
    <submittedName>
        <fullName evidence="8">Translocator</fullName>
    </submittedName>
</protein>
<feature type="transmembrane region" description="Helical" evidence="7">
    <location>
        <begin position="101"/>
        <end position="119"/>
    </location>
</feature>
<comment type="subcellular location">
    <subcellularLocation>
        <location evidence="1">Membrane</location>
        <topology evidence="1">Multi-pass membrane protein</topology>
    </subcellularLocation>
</comment>
<dbReference type="InParanoid" id="A0A2V0PS07"/>
<dbReference type="OrthoDB" id="8841220at2759"/>
<dbReference type="GO" id="GO:0016020">
    <property type="term" value="C:membrane"/>
    <property type="evidence" value="ECO:0007669"/>
    <property type="project" value="UniProtKB-SubCell"/>
</dbReference>
<evidence type="ECO:0000256" key="7">
    <source>
        <dbReference type="SAM" id="Phobius"/>
    </source>
</evidence>
<name>A0A2V0PS07_9CHLO</name>
<sequence length="250" mass="26045">MGAAFSLIANVALPVGGGFAIGLLTKDEIPSWYAKLQKPSWTPPNKVFPIAWSVFYAAMGVAAYVTTRAGGAKGGAMTLYGLQLALNFAWTPLFFKAHVLDASLLDITALLGVAAAATVKMAKTSKRPEIIWPLMGPYLGWLAFATALNAELLRENSTETLLDWKKVSSDIDEKTAPARAAAKGAADKAAAATKEAAERAAAAAKDTAERAAAATKDAAERAAAAASAVADEVKAKAAEDVKAFKQTVFE</sequence>
<feature type="transmembrane region" description="Helical" evidence="7">
    <location>
        <begin position="131"/>
        <end position="150"/>
    </location>
</feature>
<organism evidence="8 9">
    <name type="scientific">Raphidocelis subcapitata</name>
    <dbReference type="NCBI Taxonomy" id="307507"/>
    <lineage>
        <taxon>Eukaryota</taxon>
        <taxon>Viridiplantae</taxon>
        <taxon>Chlorophyta</taxon>
        <taxon>core chlorophytes</taxon>
        <taxon>Chlorophyceae</taxon>
        <taxon>CS clade</taxon>
        <taxon>Sphaeropleales</taxon>
        <taxon>Selenastraceae</taxon>
        <taxon>Raphidocelis</taxon>
    </lineage>
</organism>
<dbReference type="InterPro" id="IPR004307">
    <property type="entry name" value="TspO_MBR"/>
</dbReference>
<evidence type="ECO:0000256" key="2">
    <source>
        <dbReference type="ARBA" id="ARBA00007524"/>
    </source>
</evidence>